<dbReference type="AlphaFoldDB" id="A0A4Q1C847"/>
<accession>A0A4Q1C847</accession>
<dbReference type="SUPFAM" id="SSF53335">
    <property type="entry name" value="S-adenosyl-L-methionine-dependent methyltransferases"/>
    <property type="match status" value="1"/>
</dbReference>
<dbReference type="GO" id="GO:0008168">
    <property type="term" value="F:methyltransferase activity"/>
    <property type="evidence" value="ECO:0007669"/>
    <property type="project" value="UniProtKB-KW"/>
</dbReference>
<evidence type="ECO:0000313" key="2">
    <source>
        <dbReference type="EMBL" id="RXK55001.1"/>
    </source>
</evidence>
<dbReference type="InterPro" id="IPR029063">
    <property type="entry name" value="SAM-dependent_MTases_sf"/>
</dbReference>
<reference evidence="2 3" key="1">
    <citation type="submission" date="2019-01" db="EMBL/GenBank/DDBJ databases">
        <title>Lacunisphaera sp. strain TWA-58.</title>
        <authorList>
            <person name="Chen W.-M."/>
        </authorList>
    </citation>
    <scope>NUCLEOTIDE SEQUENCE [LARGE SCALE GENOMIC DNA]</scope>
    <source>
        <strain evidence="2 3">TWA-58</strain>
    </source>
</reference>
<sequence length="297" mass="33569">MRDQRRAQQLSFPIFAGVRRSPDPRTAHPLYTRPLAGFARPVQSSHRRPTHPVMTLDYSRFYARYHPDDPAHRNGLRLLHRRMLGPLLPLERDAPVLDVGCGRGYALQDLAELGYRNLQGVETDANQAAFARNQQLDVVHAESTETFLATRSGTYAVVLLMDVLEHVPRPAQPGFLRAIAASMRPGGRLICTVPNAASSIASYWLHNDYTHQTSFTTDSLSGLLEQCGFAEPRCTAIEFTLRPRYLFWLPTPRTVAWWLRCLVRMRQRAVYVAELGWKRGRETILTPNLLAVADKAG</sequence>
<dbReference type="OrthoDB" id="8936324at2"/>
<dbReference type="Proteomes" id="UP000290218">
    <property type="component" value="Unassembled WGS sequence"/>
</dbReference>
<dbReference type="GO" id="GO:0032259">
    <property type="term" value="P:methylation"/>
    <property type="evidence" value="ECO:0007669"/>
    <property type="project" value="UniProtKB-KW"/>
</dbReference>
<keyword evidence="1 2" id="KW-0808">Transferase</keyword>
<comment type="caution">
    <text evidence="2">The sequence shown here is derived from an EMBL/GenBank/DDBJ whole genome shotgun (WGS) entry which is preliminary data.</text>
</comment>
<evidence type="ECO:0000256" key="1">
    <source>
        <dbReference type="ARBA" id="ARBA00022679"/>
    </source>
</evidence>
<dbReference type="CDD" id="cd02440">
    <property type="entry name" value="AdoMet_MTases"/>
    <property type="match status" value="1"/>
</dbReference>
<keyword evidence="2" id="KW-0489">Methyltransferase</keyword>
<gene>
    <name evidence="2" type="ORF">ESB00_03630</name>
</gene>
<dbReference type="EMBL" id="SDHX01000001">
    <property type="protein sequence ID" value="RXK55001.1"/>
    <property type="molecule type" value="Genomic_DNA"/>
</dbReference>
<dbReference type="Gene3D" id="3.40.50.150">
    <property type="entry name" value="Vaccinia Virus protein VP39"/>
    <property type="match status" value="1"/>
</dbReference>
<dbReference type="PANTHER" id="PTHR43861">
    <property type="entry name" value="TRANS-ACONITATE 2-METHYLTRANSFERASE-RELATED"/>
    <property type="match status" value="1"/>
</dbReference>
<name>A0A4Q1C847_9BACT</name>
<dbReference type="PANTHER" id="PTHR43861:SF3">
    <property type="entry name" value="PUTATIVE (AFU_ORTHOLOGUE AFUA_2G14390)-RELATED"/>
    <property type="match status" value="1"/>
</dbReference>
<dbReference type="Pfam" id="PF13489">
    <property type="entry name" value="Methyltransf_23"/>
    <property type="match status" value="1"/>
</dbReference>
<proteinExistence type="predicted"/>
<keyword evidence="3" id="KW-1185">Reference proteome</keyword>
<protein>
    <submittedName>
        <fullName evidence="2">Class I SAM-dependent methyltransferase</fullName>
    </submittedName>
</protein>
<organism evidence="2 3">
    <name type="scientific">Oleiharenicola lentus</name>
    <dbReference type="NCBI Taxonomy" id="2508720"/>
    <lineage>
        <taxon>Bacteria</taxon>
        <taxon>Pseudomonadati</taxon>
        <taxon>Verrucomicrobiota</taxon>
        <taxon>Opitutia</taxon>
        <taxon>Opitutales</taxon>
        <taxon>Opitutaceae</taxon>
        <taxon>Oleiharenicola</taxon>
    </lineage>
</organism>
<evidence type="ECO:0000313" key="3">
    <source>
        <dbReference type="Proteomes" id="UP000290218"/>
    </source>
</evidence>